<protein>
    <submittedName>
        <fullName evidence="4">Uncharacterized protein</fullName>
    </submittedName>
</protein>
<reference evidence="4 5" key="1">
    <citation type="journal article" date="2018" name="Biotechnol. Adv.">
        <title>Improved genomic resources and new bioinformatic workflow for the carcinogenic parasite Clonorchis sinensis: Biotechnological implications.</title>
        <authorList>
            <person name="Wang D."/>
            <person name="Korhonen P.K."/>
            <person name="Gasser R.B."/>
            <person name="Young N.D."/>
        </authorList>
    </citation>
    <scope>NUCLEOTIDE SEQUENCE [LARGE SCALE GENOMIC DNA]</scope>
    <source>
        <strain evidence="4">Cs-k2</strain>
    </source>
</reference>
<feature type="chain" id="PRO_5043602010" evidence="3">
    <location>
        <begin position="32"/>
        <end position="262"/>
    </location>
</feature>
<evidence type="ECO:0000313" key="5">
    <source>
        <dbReference type="Proteomes" id="UP000286415"/>
    </source>
</evidence>
<name>A0A419QBE6_CLOSI</name>
<reference evidence="4 5" key="2">
    <citation type="journal article" date="2021" name="Genomics">
        <title>High-quality reference genome for Clonorchis sinensis.</title>
        <authorList>
            <person name="Young N.D."/>
            <person name="Stroehlein A.J."/>
            <person name="Kinkar L."/>
            <person name="Wang T."/>
            <person name="Sohn W.M."/>
            <person name="Chang B.C.H."/>
            <person name="Kaur P."/>
            <person name="Weisz D."/>
            <person name="Dudchenko O."/>
            <person name="Aiden E.L."/>
            <person name="Korhonen P.K."/>
            <person name="Gasser R.B."/>
        </authorList>
    </citation>
    <scope>NUCLEOTIDE SEQUENCE [LARGE SCALE GENOMIC DNA]</scope>
    <source>
        <strain evidence="4">Cs-k2</strain>
    </source>
</reference>
<sequence length="262" mass="29289">MPHCYVHCMSRAHSYGICILLLCMLPDYSLALSSRLPSDPSDGKLSSATCNSDWTPWELVNVIRRDCTISFVELKGEFPCIAVQTNLRRQIRCSTPVKAIGIDCKYDNTSIWECIQSFETTAFLCILDPSTYMVESMISLEKVNNDPATKSNTVLTQLQSSDLESVTVDKCYRVAWLWKGTVIMCISLGAVAPTIGLLLLLWFGYARGFFNQLCIGYAIKDSSSWTSSSDGTYRQNSAEESDGLPLQPPLYRRVTASQNLQR</sequence>
<gene>
    <name evidence="4" type="ORF">CSKR_101794</name>
</gene>
<comment type="caution">
    <text evidence="4">The sequence shown here is derived from an EMBL/GenBank/DDBJ whole genome shotgun (WGS) entry which is preliminary data.</text>
</comment>
<dbReference type="InParanoid" id="A0A419QBE6"/>
<keyword evidence="3" id="KW-0732">Signal</keyword>
<evidence type="ECO:0000256" key="3">
    <source>
        <dbReference type="SAM" id="SignalP"/>
    </source>
</evidence>
<dbReference type="EMBL" id="NIRI02000056">
    <property type="protein sequence ID" value="KAG5444523.1"/>
    <property type="molecule type" value="Genomic_DNA"/>
</dbReference>
<evidence type="ECO:0000256" key="2">
    <source>
        <dbReference type="SAM" id="Phobius"/>
    </source>
</evidence>
<dbReference type="AlphaFoldDB" id="A0A419QBE6"/>
<dbReference type="OrthoDB" id="10291732at2759"/>
<keyword evidence="2" id="KW-0472">Membrane</keyword>
<keyword evidence="5" id="KW-1185">Reference proteome</keyword>
<keyword evidence="2" id="KW-0812">Transmembrane</keyword>
<feature type="signal peptide" evidence="3">
    <location>
        <begin position="1"/>
        <end position="31"/>
    </location>
</feature>
<proteinExistence type="predicted"/>
<evidence type="ECO:0000256" key="1">
    <source>
        <dbReference type="SAM" id="MobiDB-lite"/>
    </source>
</evidence>
<evidence type="ECO:0000313" key="4">
    <source>
        <dbReference type="EMBL" id="KAG5444523.1"/>
    </source>
</evidence>
<feature type="transmembrane region" description="Helical" evidence="2">
    <location>
        <begin position="182"/>
        <end position="205"/>
    </location>
</feature>
<organism evidence="4 5">
    <name type="scientific">Clonorchis sinensis</name>
    <name type="common">Chinese liver fluke</name>
    <dbReference type="NCBI Taxonomy" id="79923"/>
    <lineage>
        <taxon>Eukaryota</taxon>
        <taxon>Metazoa</taxon>
        <taxon>Spiralia</taxon>
        <taxon>Lophotrochozoa</taxon>
        <taxon>Platyhelminthes</taxon>
        <taxon>Trematoda</taxon>
        <taxon>Digenea</taxon>
        <taxon>Opisthorchiida</taxon>
        <taxon>Opisthorchiata</taxon>
        <taxon>Opisthorchiidae</taxon>
        <taxon>Clonorchis</taxon>
    </lineage>
</organism>
<feature type="region of interest" description="Disordered" evidence="1">
    <location>
        <begin position="224"/>
        <end position="247"/>
    </location>
</feature>
<accession>A0A419QBE6</accession>
<dbReference type="Proteomes" id="UP000286415">
    <property type="component" value="Unassembled WGS sequence"/>
</dbReference>
<keyword evidence="2" id="KW-1133">Transmembrane helix</keyword>